<dbReference type="AlphaFoldDB" id="A0A3Q8SDW0"/>
<dbReference type="RefSeq" id="WP_125084458.1">
    <property type="nucleotide sequence ID" value="NZ_CP034248.1"/>
</dbReference>
<accession>A0A3Q8SDW0</accession>
<dbReference type="InterPro" id="IPR036465">
    <property type="entry name" value="vWFA_dom_sf"/>
</dbReference>
<evidence type="ECO:0000256" key="1">
    <source>
        <dbReference type="SAM" id="MobiDB-lite"/>
    </source>
</evidence>
<dbReference type="Proteomes" id="UP000273145">
    <property type="component" value="Chromosome"/>
</dbReference>
<feature type="transmembrane region" description="Helical" evidence="2">
    <location>
        <begin position="60"/>
        <end position="82"/>
    </location>
</feature>
<reference evidence="5 6" key="1">
    <citation type="submission" date="2018-11" db="EMBL/GenBank/DDBJ databases">
        <title>Genome sequencing of Paenibacillus lentus DSM25539(T).</title>
        <authorList>
            <person name="Kook J.-K."/>
            <person name="Park S.-N."/>
            <person name="Lim Y.K."/>
        </authorList>
    </citation>
    <scope>NUCLEOTIDE SEQUENCE [LARGE SCALE GENOMIC DNA]</scope>
    <source>
        <strain evidence="5 6">DSM 25539</strain>
    </source>
</reference>
<feature type="transmembrane region" description="Helical" evidence="2">
    <location>
        <begin position="6"/>
        <end position="25"/>
    </location>
</feature>
<keyword evidence="2" id="KW-0472">Membrane</keyword>
<dbReference type="PANTHER" id="PTHR37464:SF1">
    <property type="entry name" value="BLL2463 PROTEIN"/>
    <property type="match status" value="1"/>
</dbReference>
<evidence type="ECO:0000259" key="4">
    <source>
        <dbReference type="Pfam" id="PF13519"/>
    </source>
</evidence>
<dbReference type="OrthoDB" id="9780136at2"/>
<dbReference type="InterPro" id="IPR002035">
    <property type="entry name" value="VWF_A"/>
</dbReference>
<proteinExistence type="predicted"/>
<feature type="transmembrane region" description="Helical" evidence="2">
    <location>
        <begin position="638"/>
        <end position="657"/>
    </location>
</feature>
<name>A0A3Q8SDW0_9BACL</name>
<evidence type="ECO:0000313" key="5">
    <source>
        <dbReference type="EMBL" id="AZK48299.1"/>
    </source>
</evidence>
<keyword evidence="6" id="KW-1185">Reference proteome</keyword>
<sequence length="663" mass="71576">MMGFSSWTGLWFALAIPLIVLMYLFKRKYVDTLIPSHLLWNRVLRNIEANRPWQKLQNRLLLWLQLLVAALLVFALMMPFVWVKGGLEGHTVIIVDVSASMGAAWNGETEKDTHSTRAVIDELKQQVGKYIESMGANSEVTLLKLGMEPEILLTREKNQLAIRAQVDQLTVEYGKAAYRETMSLAVALTKGDPDARLIIFTDEQWSEMTNDIPLEVPVEVVSLRTGAANNAAVDQFGVKSDGEIGTGVAVIRNHGVSPVETDLELFGDGKRLAVESVKVKNGEAVTVTFEELPAADFYKLKLGLSDDYMPDNEAFAFRKRGGAPSVLLISQGNLFLEKALQLSGARVTRMEPSTSTASASNEEAAQAPAIPKDKPDLIIIDGKPPAYIEKGEWPRLVKETPSWTLGGDGETIQPPNGRTTIFQHPVTRYISLNDPPTGTLLAREIPVWGKPLIAIGAKTAAFAGTEGGVNRLVFLFSLSDGDLPLRPEFPVMVNNAVQWLQAGRTTGLGRVIAGSPLEIPVTAEAVEGAWIAVDGYAMKAGAAPIPAITKDQSLPAEQTVPEIPGLWRFEPKGADGSPLPGYNLEVIAHPSESALGQAKPLVFGGDGNGNSMGSDGTPANGGSSEISISEESKSKRSLTSLAVLLALIVIITEWGVYQRGRSI</sequence>
<feature type="domain" description="Aerotolerance regulator N-terminal" evidence="3">
    <location>
        <begin position="1"/>
        <end position="79"/>
    </location>
</feature>
<dbReference type="KEGG" id="plen:EIM92_20720"/>
<dbReference type="PANTHER" id="PTHR37464">
    <property type="entry name" value="BLL2463 PROTEIN"/>
    <property type="match status" value="1"/>
</dbReference>
<dbReference type="InterPro" id="IPR024163">
    <property type="entry name" value="Aerotolerance_reg_N"/>
</dbReference>
<gene>
    <name evidence="5" type="ORF">EIM92_20720</name>
</gene>
<dbReference type="Pfam" id="PF07584">
    <property type="entry name" value="BatA"/>
    <property type="match status" value="1"/>
</dbReference>
<organism evidence="5 6">
    <name type="scientific">Paenibacillus lentus</name>
    <dbReference type="NCBI Taxonomy" id="1338368"/>
    <lineage>
        <taxon>Bacteria</taxon>
        <taxon>Bacillati</taxon>
        <taxon>Bacillota</taxon>
        <taxon>Bacilli</taxon>
        <taxon>Bacillales</taxon>
        <taxon>Paenibacillaceae</taxon>
        <taxon>Paenibacillus</taxon>
    </lineage>
</organism>
<dbReference type="Pfam" id="PF13519">
    <property type="entry name" value="VWA_2"/>
    <property type="match status" value="1"/>
</dbReference>
<keyword evidence="2" id="KW-1133">Transmembrane helix</keyword>
<evidence type="ECO:0000313" key="6">
    <source>
        <dbReference type="Proteomes" id="UP000273145"/>
    </source>
</evidence>
<evidence type="ECO:0000259" key="3">
    <source>
        <dbReference type="Pfam" id="PF07584"/>
    </source>
</evidence>
<dbReference type="EMBL" id="CP034248">
    <property type="protein sequence ID" value="AZK48299.1"/>
    <property type="molecule type" value="Genomic_DNA"/>
</dbReference>
<dbReference type="Gene3D" id="3.40.50.410">
    <property type="entry name" value="von Willebrand factor, type A domain"/>
    <property type="match status" value="1"/>
</dbReference>
<protein>
    <submittedName>
        <fullName evidence="5">VWA domain-containing protein</fullName>
    </submittedName>
</protein>
<keyword evidence="2" id="KW-0812">Transmembrane</keyword>
<feature type="domain" description="VWFA" evidence="4">
    <location>
        <begin position="91"/>
        <end position="203"/>
    </location>
</feature>
<feature type="region of interest" description="Disordered" evidence="1">
    <location>
        <begin position="602"/>
        <end position="631"/>
    </location>
</feature>
<evidence type="ECO:0000256" key="2">
    <source>
        <dbReference type="SAM" id="Phobius"/>
    </source>
</evidence>